<comment type="caution">
    <text evidence="2">The sequence shown here is derived from an EMBL/GenBank/DDBJ whole genome shotgun (WGS) entry which is preliminary data.</text>
</comment>
<reference evidence="2 3" key="1">
    <citation type="submission" date="2019-03" db="EMBL/GenBank/DDBJ databases">
        <title>First draft genome of Liparis tanakae, snailfish: a comprehensive survey of snailfish specific genes.</title>
        <authorList>
            <person name="Kim W."/>
            <person name="Song I."/>
            <person name="Jeong J.-H."/>
            <person name="Kim D."/>
            <person name="Kim S."/>
            <person name="Ryu S."/>
            <person name="Song J.Y."/>
            <person name="Lee S.K."/>
        </authorList>
    </citation>
    <scope>NUCLEOTIDE SEQUENCE [LARGE SCALE GENOMIC DNA]</scope>
    <source>
        <tissue evidence="2">Muscle</tissue>
    </source>
</reference>
<dbReference type="Proteomes" id="UP000314294">
    <property type="component" value="Unassembled WGS sequence"/>
</dbReference>
<protein>
    <submittedName>
        <fullName evidence="2">Uncharacterized protein</fullName>
    </submittedName>
</protein>
<dbReference type="EMBL" id="SRLO01004023">
    <property type="protein sequence ID" value="TNN30886.1"/>
    <property type="molecule type" value="Genomic_DNA"/>
</dbReference>
<evidence type="ECO:0000313" key="2">
    <source>
        <dbReference type="EMBL" id="TNN30886.1"/>
    </source>
</evidence>
<dbReference type="AlphaFoldDB" id="A0A4Z2EPQ1"/>
<accession>A0A4Z2EPQ1</accession>
<gene>
    <name evidence="2" type="ORF">EYF80_058962</name>
</gene>
<proteinExistence type="predicted"/>
<feature type="compositionally biased region" description="Low complexity" evidence="1">
    <location>
        <begin position="7"/>
        <end position="22"/>
    </location>
</feature>
<evidence type="ECO:0000256" key="1">
    <source>
        <dbReference type="SAM" id="MobiDB-lite"/>
    </source>
</evidence>
<feature type="region of interest" description="Disordered" evidence="1">
    <location>
        <begin position="1"/>
        <end position="90"/>
    </location>
</feature>
<name>A0A4Z2EPQ1_9TELE</name>
<organism evidence="2 3">
    <name type="scientific">Liparis tanakae</name>
    <name type="common">Tanaka's snailfish</name>
    <dbReference type="NCBI Taxonomy" id="230148"/>
    <lineage>
        <taxon>Eukaryota</taxon>
        <taxon>Metazoa</taxon>
        <taxon>Chordata</taxon>
        <taxon>Craniata</taxon>
        <taxon>Vertebrata</taxon>
        <taxon>Euteleostomi</taxon>
        <taxon>Actinopterygii</taxon>
        <taxon>Neopterygii</taxon>
        <taxon>Teleostei</taxon>
        <taxon>Neoteleostei</taxon>
        <taxon>Acanthomorphata</taxon>
        <taxon>Eupercaria</taxon>
        <taxon>Perciformes</taxon>
        <taxon>Cottioidei</taxon>
        <taxon>Cottales</taxon>
        <taxon>Liparidae</taxon>
        <taxon>Liparis</taxon>
    </lineage>
</organism>
<evidence type="ECO:0000313" key="3">
    <source>
        <dbReference type="Proteomes" id="UP000314294"/>
    </source>
</evidence>
<sequence length="90" mass="9504">MCDGSVTSGAQRSRSGSRGTQSQDRHKVGRAAGASSFSLISKTEGAASSRAGEEAYQGHRKARRGVPRELRLHRATPRVTRAELPAEAAA</sequence>
<keyword evidence="3" id="KW-1185">Reference proteome</keyword>